<dbReference type="PANTHER" id="PTHR32182:SF22">
    <property type="entry name" value="ATP-DEPENDENT ENDONUCLEASE, OLD FAMILY-RELATED"/>
    <property type="match status" value="1"/>
</dbReference>
<protein>
    <recommendedName>
        <fullName evidence="2">Rad50/SbcC-type AAA domain-containing protein</fullName>
    </recommendedName>
</protein>
<feature type="coiled-coil region" evidence="1">
    <location>
        <begin position="415"/>
        <end position="452"/>
    </location>
</feature>
<accession>A0A0H2VJS8</accession>
<evidence type="ECO:0000256" key="1">
    <source>
        <dbReference type="SAM" id="Coils"/>
    </source>
</evidence>
<dbReference type="PATRIC" id="fig|176280.10.peg.2152"/>
<dbReference type="NCBIfam" id="NF045780">
    <property type="entry name" value="TrlF_fam_ATP"/>
    <property type="match status" value="1"/>
</dbReference>
<feature type="domain" description="Rad50/SbcC-type AAA" evidence="2">
    <location>
        <begin position="265"/>
        <end position="450"/>
    </location>
</feature>
<dbReference type="GO" id="GO:0016887">
    <property type="term" value="F:ATP hydrolysis activity"/>
    <property type="evidence" value="ECO:0007669"/>
    <property type="project" value="InterPro"/>
</dbReference>
<dbReference type="Gene3D" id="3.40.50.300">
    <property type="entry name" value="P-loop containing nucleotide triphosphate hydrolases"/>
    <property type="match status" value="2"/>
</dbReference>
<dbReference type="Proteomes" id="UP000001411">
    <property type="component" value="Chromosome"/>
</dbReference>
<gene>
    <name evidence="3" type="ordered locus">SE_2204</name>
</gene>
<keyword evidence="1" id="KW-0175">Coiled coil</keyword>
<dbReference type="HOGENOM" id="CLU_006611_1_0_9"/>
<reference evidence="3 4" key="1">
    <citation type="journal article" date="2003" name="Mol. Microbiol.">
        <title>Genome-based analysis of virulence genes in a non-biofilm-forming Staphylococcus epidermidis strain (ATCC 12228).</title>
        <authorList>
            <person name="Zhang Y.Q."/>
            <person name="Ren S.X."/>
            <person name="Li H.L."/>
            <person name="Wang Y.X."/>
            <person name="Fu G."/>
            <person name="Yang J."/>
            <person name="Qin Z.Q."/>
            <person name="Miao Y.G."/>
            <person name="Wang W.Y."/>
            <person name="Chen R.S."/>
            <person name="Shen Y."/>
            <person name="Chen Z."/>
            <person name="Yuan Z.H."/>
            <person name="Zhao G.P."/>
            <person name="Qu D."/>
            <person name="Danchin A."/>
            <person name="Wen Y.M."/>
        </authorList>
    </citation>
    <scope>NUCLEOTIDE SEQUENCE [LARGE SCALE GENOMIC DNA]</scope>
    <source>
        <strain evidence="4">ATCC 12228 / FDA PCI 1200</strain>
    </source>
</reference>
<dbReference type="AlphaFoldDB" id="A0A0H2VJS8"/>
<dbReference type="SUPFAM" id="SSF89550">
    <property type="entry name" value="PHP domain-like"/>
    <property type="match status" value="1"/>
</dbReference>
<dbReference type="Gene3D" id="3.20.20.140">
    <property type="entry name" value="Metal-dependent hydrolases"/>
    <property type="match status" value="1"/>
</dbReference>
<evidence type="ECO:0000313" key="3">
    <source>
        <dbReference type="EMBL" id="AAO05846.1"/>
    </source>
</evidence>
<dbReference type="KEGG" id="sep:SE_2204"/>
<dbReference type="Pfam" id="PF13476">
    <property type="entry name" value="AAA_23"/>
    <property type="match status" value="1"/>
</dbReference>
<dbReference type="GO" id="GO:0000731">
    <property type="term" value="P:DNA synthesis involved in DNA repair"/>
    <property type="evidence" value="ECO:0007669"/>
    <property type="project" value="TreeGrafter"/>
</dbReference>
<dbReference type="EMBL" id="AE015929">
    <property type="protein sequence ID" value="AAO05846.1"/>
    <property type="molecule type" value="Genomic_DNA"/>
</dbReference>
<dbReference type="OrthoDB" id="9791620at2"/>
<dbReference type="PANTHER" id="PTHR32182">
    <property type="entry name" value="DNA REPLICATION AND REPAIR PROTEIN RECF"/>
    <property type="match status" value="1"/>
</dbReference>
<evidence type="ECO:0000313" key="4">
    <source>
        <dbReference type="Proteomes" id="UP000001411"/>
    </source>
</evidence>
<dbReference type="eggNOG" id="COG0497">
    <property type="taxonomic scope" value="Bacteria"/>
</dbReference>
<feature type="coiled-coil region" evidence="1">
    <location>
        <begin position="535"/>
        <end position="622"/>
    </location>
</feature>
<dbReference type="InterPro" id="IPR038729">
    <property type="entry name" value="Rad50/SbcC_AAA"/>
</dbReference>
<dbReference type="InterPro" id="IPR054787">
    <property type="entry name" value="TrlF_ATPase"/>
</dbReference>
<sequence>MSKSYAKFYKCALQVNPYSYIKYRGLEHEMTEEQYNESIYQYCKTNNISIIGLADHGNVDNSSKLRQYLVSKGILVFPGFEISTSEKVHIVCLFSENTEERELERYLGELGLSNLEEGNSPSTLSFHEITQKVLDRGGFWYAAHVTSDNGILKGKHNNLWQSDKLIAAQIPSKKNEVDPKYTSILKNKDPNYQKQTPFALINAKDISKPEDLALDTSSCLIKMSKLNFESFKLAFRDPDARVKLNSDINNKFPHSSIDKIKISMGYLDNLSLDLSSNLNTIIGGRGTGKSTLIELIRYALDIAPTSQNTNTSFENICKSNLGIGGKVELIVTSHAQYGKQFKIIKRYNEDPIIKDIDNNVSNYTVKDILPNIEVYSQNEIIDLTTNENAKLNILNRFLDKDDRSNDKKEEIKTNLHSNSKSLIKAKEDLENLQEKINQLPKLKEKLKHFNELGIGKKLEVQGKISREEQYIQNTKQIIEDNDISITNIILPFNENYNQQIKHVEIFDSIKNITDNHNKKLKEIKSMFTDLKDTTQNEIEKIYNVWKEKKKNIEKEINRAIKSLDDIEGKTKEDIAHEYTETQKQITSIEPLETQLSRVKTSIETLENERIQLKEDLKEIFDEQLKNLNRCVKKINNRYLKKQVNIKIQPYANVNNLIEFLKEENGLGDSTLKWIKNHQSFNFPKFIKLIKDRDSEAIYEEYKDSGLKKHTADILSNMLYERILKLESIELENIIDIRLNVGSDKDTKFRSLNHLSKGQQCTAILNLLTLSNNDPLLVDQPEDNLDNSFITNNLVENIRKLKINRQFIFATHNANIPVFGDAELIVTMENENGQGSVNNENLGSIDNTLVRNSVIQILEGGDVAFKMRKNKYGL</sequence>
<dbReference type="SUPFAM" id="SSF52540">
    <property type="entry name" value="P-loop containing nucleoside triphosphate hydrolases"/>
    <property type="match status" value="2"/>
</dbReference>
<name>A0A0H2VJS8_STAES</name>
<dbReference type="GO" id="GO:0006302">
    <property type="term" value="P:double-strand break repair"/>
    <property type="evidence" value="ECO:0007669"/>
    <property type="project" value="InterPro"/>
</dbReference>
<organism evidence="3 4">
    <name type="scientific">Staphylococcus epidermidis (strain ATCC 12228 / FDA PCI 1200)</name>
    <dbReference type="NCBI Taxonomy" id="176280"/>
    <lineage>
        <taxon>Bacteria</taxon>
        <taxon>Bacillati</taxon>
        <taxon>Bacillota</taxon>
        <taxon>Bacilli</taxon>
        <taxon>Bacillales</taxon>
        <taxon>Staphylococcaceae</taxon>
        <taxon>Staphylococcus</taxon>
    </lineage>
</organism>
<proteinExistence type="predicted"/>
<dbReference type="InterPro" id="IPR016195">
    <property type="entry name" value="Pol/histidinol_Pase-like"/>
</dbReference>
<dbReference type="InterPro" id="IPR027417">
    <property type="entry name" value="P-loop_NTPase"/>
</dbReference>
<evidence type="ECO:0000259" key="2">
    <source>
        <dbReference type="Pfam" id="PF13476"/>
    </source>
</evidence>
<dbReference type="RefSeq" id="WP_002484637.1">
    <property type="nucleotide sequence ID" value="NC_004461.1"/>
</dbReference>